<dbReference type="OrthoDB" id="3772513at2759"/>
<feature type="region of interest" description="Disordered" evidence="1">
    <location>
        <begin position="148"/>
        <end position="207"/>
    </location>
</feature>
<protein>
    <submittedName>
        <fullName evidence="2">Uncharacterized protein</fullName>
    </submittedName>
</protein>
<sequence>MDMHGSQRFGDTTYYISLDDVHEDSLSTRVDPPLEAVCMHFLLPIRDGHYVSIQISIIPFSLREFPGQVFHSAQGAIMRCCDRLDRINVLPQVTDAADAIYKVSVSWHKWNLRAPGFWSEMTQHALAHDPLSTSINDATIKLKQRLMETQNQETASPKDSVMETTPSSLISSPSSCQRSGPSSVTTDSTLEIVRPPAKTRKGRPSGLAEPVIETADTLLERLGSARISDAEVTAYIALTNMEHPPVTPSGENVSRAWEMCINFARRSSQKLKNGRFLRFLSLCFFLIWEKHSEKQGKSAARMVNAKMREAGFSGHSRGFKTMRDETKLINRIIASIQEACDFQEAGILYHIVFEPSNYQLIRTINRLGNNKKSSILEYMCKNIDLDTLRSAYPTTTAICVQRIIQQYLPNLSIEAINAAIEYRPIDSSQRVACTTTSDIVPNSAQGPLHFSDADTTSAAEQLFGLLGPGTNFHDAGIPPHDDPLHTHGFPHGGSADISNALDMLQGFEDSFMSFPVDVDLDFSLQDLGTSQF</sequence>
<feature type="compositionally biased region" description="Polar residues" evidence="1">
    <location>
        <begin position="148"/>
        <end position="166"/>
    </location>
</feature>
<dbReference type="AlphaFoldDB" id="A0A1Y1ZRW6"/>
<proteinExistence type="predicted"/>
<accession>A0A1Y1ZRW6</accession>
<keyword evidence="3" id="KW-1185">Reference proteome</keyword>
<dbReference type="Proteomes" id="UP000193144">
    <property type="component" value="Unassembled WGS sequence"/>
</dbReference>
<evidence type="ECO:0000313" key="3">
    <source>
        <dbReference type="Proteomes" id="UP000193144"/>
    </source>
</evidence>
<dbReference type="EMBL" id="MCFA01000045">
    <property type="protein sequence ID" value="ORY13012.1"/>
    <property type="molecule type" value="Genomic_DNA"/>
</dbReference>
<feature type="compositionally biased region" description="Low complexity" evidence="1">
    <location>
        <begin position="167"/>
        <end position="183"/>
    </location>
</feature>
<reference evidence="2 3" key="1">
    <citation type="submission" date="2016-07" db="EMBL/GenBank/DDBJ databases">
        <title>Pervasive Adenine N6-methylation of Active Genes in Fungi.</title>
        <authorList>
            <consortium name="DOE Joint Genome Institute"/>
            <person name="Mondo S.J."/>
            <person name="Dannebaum R.O."/>
            <person name="Kuo R.C."/>
            <person name="Labutti K."/>
            <person name="Haridas S."/>
            <person name="Kuo A."/>
            <person name="Salamov A."/>
            <person name="Ahrendt S.R."/>
            <person name="Lipzen A."/>
            <person name="Sullivan W."/>
            <person name="Andreopoulos W.B."/>
            <person name="Clum A."/>
            <person name="Lindquist E."/>
            <person name="Daum C."/>
            <person name="Ramamoorthy G.K."/>
            <person name="Gryganskyi A."/>
            <person name="Culley D."/>
            <person name="Magnuson J.K."/>
            <person name="James T.Y."/>
            <person name="O'Malley M.A."/>
            <person name="Stajich J.E."/>
            <person name="Spatafora J.W."/>
            <person name="Visel A."/>
            <person name="Grigoriev I.V."/>
        </authorList>
    </citation>
    <scope>NUCLEOTIDE SEQUENCE [LARGE SCALE GENOMIC DNA]</scope>
    <source>
        <strain evidence="2 3">CBS 115471</strain>
    </source>
</reference>
<name>A0A1Y1ZRW6_9PLEO</name>
<comment type="caution">
    <text evidence="2">The sequence shown here is derived from an EMBL/GenBank/DDBJ whole genome shotgun (WGS) entry which is preliminary data.</text>
</comment>
<organism evidence="2 3">
    <name type="scientific">Clohesyomyces aquaticus</name>
    <dbReference type="NCBI Taxonomy" id="1231657"/>
    <lineage>
        <taxon>Eukaryota</taxon>
        <taxon>Fungi</taxon>
        <taxon>Dikarya</taxon>
        <taxon>Ascomycota</taxon>
        <taxon>Pezizomycotina</taxon>
        <taxon>Dothideomycetes</taxon>
        <taxon>Pleosporomycetidae</taxon>
        <taxon>Pleosporales</taxon>
        <taxon>Lindgomycetaceae</taxon>
        <taxon>Clohesyomyces</taxon>
    </lineage>
</organism>
<gene>
    <name evidence="2" type="ORF">BCR34DRAFT_277340</name>
</gene>
<evidence type="ECO:0000313" key="2">
    <source>
        <dbReference type="EMBL" id="ORY13012.1"/>
    </source>
</evidence>
<evidence type="ECO:0000256" key="1">
    <source>
        <dbReference type="SAM" id="MobiDB-lite"/>
    </source>
</evidence>